<organism evidence="3 4">
    <name type="scientific">Salibacterium halotolerans</name>
    <dbReference type="NCBI Taxonomy" id="1884432"/>
    <lineage>
        <taxon>Bacteria</taxon>
        <taxon>Bacillati</taxon>
        <taxon>Bacillota</taxon>
        <taxon>Bacilli</taxon>
        <taxon>Bacillales</taxon>
        <taxon>Bacillaceae</taxon>
    </lineage>
</organism>
<dbReference type="InterPro" id="IPR051532">
    <property type="entry name" value="Ester_Hydrolysis_Enzymes"/>
</dbReference>
<dbReference type="EMBL" id="FOXD01000030">
    <property type="protein sequence ID" value="SFQ34528.1"/>
    <property type="molecule type" value="Genomic_DNA"/>
</dbReference>
<reference evidence="4" key="1">
    <citation type="submission" date="2016-10" db="EMBL/GenBank/DDBJ databases">
        <authorList>
            <person name="Varghese N."/>
            <person name="Submissions S."/>
        </authorList>
    </citation>
    <scope>NUCLEOTIDE SEQUENCE [LARGE SCALE GENOMIC DNA]</scope>
    <source>
        <strain evidence="4">S7</strain>
    </source>
</reference>
<accession>A0A1I5XRF9</accession>
<evidence type="ECO:0000313" key="4">
    <source>
        <dbReference type="Proteomes" id="UP000198892"/>
    </source>
</evidence>
<dbReference type="Pfam" id="PF14270">
    <property type="entry name" value="DUF4358"/>
    <property type="match status" value="1"/>
</dbReference>
<dbReference type="Gene3D" id="3.40.50.1110">
    <property type="entry name" value="SGNH hydrolase"/>
    <property type="match status" value="2"/>
</dbReference>
<gene>
    <name evidence="3" type="ORF">SAMN05518683_13043</name>
</gene>
<dbReference type="SUPFAM" id="SSF52266">
    <property type="entry name" value="SGNH hydrolase"/>
    <property type="match status" value="2"/>
</dbReference>
<dbReference type="Pfam" id="PF13472">
    <property type="entry name" value="Lipase_GDSL_2"/>
    <property type="match status" value="2"/>
</dbReference>
<keyword evidence="4" id="KW-1185">Reference proteome</keyword>
<feature type="domain" description="SGNH hydrolase-type esterase" evidence="2">
    <location>
        <begin position="416"/>
        <end position="547"/>
    </location>
</feature>
<feature type="compositionally biased region" description="Polar residues" evidence="1">
    <location>
        <begin position="177"/>
        <end position="202"/>
    </location>
</feature>
<sequence length="559" mass="63752">MRKNRYWKGASNHMLHYFKMFNKKSFVTMMVFTIGVLTGCSSKEEMTHLSAVEVGEKIKQDVNLDEMQEEDIEQLQNLYDIRAEEVESFILNLASTNVQADEVAVIKAKDAENVADMKEKIANRVQDKAKSFQDYLPAEYALIENHVLKTKGNFVFLAISEEVDQIERAFDEALNGNLPSTASNDSNDQDPNQQPNSSYQSTFSNSVFVGDSIIGGLTNDDLLDDIHVMGGLGATAEFTLEYVDEVVRRKPEYVFLSLGQNNIEEPVKESKENFENQYSKLVREIQEKLPNAKIYMLSITPVSSDVPEGNLSNKDIDDFNLALQDIAETEDVDYIDLSPIFENNDIRYAEDGSHFQNDFYPLLLDYLKEETDIETQSQKSRVIDSNDEYKQIFKNSVFMGDDIIGSLTYLDKLNEENVIAPSGATLDLLQLNVEQLVNQKPEHIFILTGSNDITIVDQEEFIEKYVKLINSIQEELPSAKINILSIPPVSEDALRKEPRYENIEAYNQSLQDLAATEKINYIDLSPIFKNNTIQYTKNGIHFKPEFYSLFLDYIKDDVD</sequence>
<proteinExistence type="predicted"/>
<evidence type="ECO:0000313" key="3">
    <source>
        <dbReference type="EMBL" id="SFQ34528.1"/>
    </source>
</evidence>
<feature type="region of interest" description="Disordered" evidence="1">
    <location>
        <begin position="175"/>
        <end position="202"/>
    </location>
</feature>
<dbReference type="AlphaFoldDB" id="A0A1I5XRF9"/>
<dbReference type="InterPro" id="IPR036514">
    <property type="entry name" value="SGNH_hydro_sf"/>
</dbReference>
<evidence type="ECO:0000256" key="1">
    <source>
        <dbReference type="SAM" id="MobiDB-lite"/>
    </source>
</evidence>
<dbReference type="Proteomes" id="UP000198892">
    <property type="component" value="Unassembled WGS sequence"/>
</dbReference>
<name>A0A1I5XRF9_9BACI</name>
<dbReference type="PANTHER" id="PTHR30383">
    <property type="entry name" value="THIOESTERASE 1/PROTEASE 1/LYSOPHOSPHOLIPASE L1"/>
    <property type="match status" value="1"/>
</dbReference>
<feature type="domain" description="SGNH hydrolase-type esterase" evidence="2">
    <location>
        <begin position="233"/>
        <end position="353"/>
    </location>
</feature>
<evidence type="ECO:0000259" key="2">
    <source>
        <dbReference type="Pfam" id="PF13472"/>
    </source>
</evidence>
<dbReference type="STRING" id="1884432.SAMN05518683_13043"/>
<protein>
    <submittedName>
        <fullName evidence="3">Lysophospholipase L1</fullName>
    </submittedName>
</protein>
<dbReference type="InterPro" id="IPR013830">
    <property type="entry name" value="SGNH_hydro"/>
</dbReference>
<dbReference type="InterPro" id="IPR025648">
    <property type="entry name" value="DUF4358"/>
</dbReference>